<sequence length="307" mass="33814">MSQRKSNTVAGNIANRAKDVVSEDANKAKALLTDAVKSRAYFYPIKGIYYFLSHQSLWQPLREQLLPTFGTAMSVTLAMFAFTYLPQAAILTLVNGPLAFISTILLVLSESATITNIIARGFFIDEALLDTFDGTLLSREKPKLVSQGRQLKPARSGAGNTVSRLGKVVSKRFARFTPSGIIRYLVYLPLNMIPVVGTVLFIVLQARRFGPNAHARYFQLKGWSNAQREDYIEKKRAAYTAFGAPAVLLEMIPFIGVGFAFTNTVGAALWAADMEDGMSAPETAELREDEMGEQESGVVRDEGKKEL</sequence>
<evidence type="ECO:0008006" key="9">
    <source>
        <dbReference type="Google" id="ProtNLM"/>
    </source>
</evidence>
<evidence type="ECO:0000313" key="8">
    <source>
        <dbReference type="Proteomes" id="UP000799302"/>
    </source>
</evidence>
<dbReference type="EMBL" id="MU004230">
    <property type="protein sequence ID" value="KAF2674980.1"/>
    <property type="molecule type" value="Genomic_DNA"/>
</dbReference>
<organism evidence="7 8">
    <name type="scientific">Microthyrium microscopicum</name>
    <dbReference type="NCBI Taxonomy" id="703497"/>
    <lineage>
        <taxon>Eukaryota</taxon>
        <taxon>Fungi</taxon>
        <taxon>Dikarya</taxon>
        <taxon>Ascomycota</taxon>
        <taxon>Pezizomycotina</taxon>
        <taxon>Dothideomycetes</taxon>
        <taxon>Dothideomycetes incertae sedis</taxon>
        <taxon>Microthyriales</taxon>
        <taxon>Microthyriaceae</taxon>
        <taxon>Microthyrium</taxon>
    </lineage>
</organism>
<gene>
    <name evidence="7" type="ORF">BT63DRAFT_381689</name>
</gene>
<dbReference type="GO" id="GO:0005811">
    <property type="term" value="C:lipid droplet"/>
    <property type="evidence" value="ECO:0007669"/>
    <property type="project" value="TreeGrafter"/>
</dbReference>
<accession>A0A6A6UT49</accession>
<dbReference type="GO" id="GO:0005628">
    <property type="term" value="C:prospore membrane"/>
    <property type="evidence" value="ECO:0007669"/>
    <property type="project" value="TreeGrafter"/>
</dbReference>
<dbReference type="InterPro" id="IPR052786">
    <property type="entry name" value="Spore_wall_assembly"/>
</dbReference>
<feature type="region of interest" description="Disordered" evidence="5">
    <location>
        <begin position="281"/>
        <end position="307"/>
    </location>
</feature>
<dbReference type="AlphaFoldDB" id="A0A6A6UT49"/>
<feature type="transmembrane region" description="Helical" evidence="6">
    <location>
        <begin position="251"/>
        <end position="272"/>
    </location>
</feature>
<dbReference type="GO" id="GO:0005619">
    <property type="term" value="C:ascospore wall"/>
    <property type="evidence" value="ECO:0007669"/>
    <property type="project" value="TreeGrafter"/>
</dbReference>
<proteinExistence type="predicted"/>
<evidence type="ECO:0000256" key="3">
    <source>
        <dbReference type="ARBA" id="ARBA00022989"/>
    </source>
</evidence>
<evidence type="ECO:0000256" key="4">
    <source>
        <dbReference type="ARBA" id="ARBA00023136"/>
    </source>
</evidence>
<dbReference type="PANTHER" id="PTHR34292">
    <property type="entry name" value="OUTER SPORE WALL PROTEIN LDS1"/>
    <property type="match status" value="1"/>
</dbReference>
<feature type="transmembrane region" description="Helical" evidence="6">
    <location>
        <begin position="65"/>
        <end position="82"/>
    </location>
</feature>
<keyword evidence="8" id="KW-1185">Reference proteome</keyword>
<evidence type="ECO:0000256" key="5">
    <source>
        <dbReference type="SAM" id="MobiDB-lite"/>
    </source>
</evidence>
<dbReference type="PANTHER" id="PTHR34292:SF2">
    <property type="entry name" value="OUTER SPORE WALL PROTEIN LDS1"/>
    <property type="match status" value="1"/>
</dbReference>
<reference evidence="7" key="1">
    <citation type="journal article" date="2020" name="Stud. Mycol.">
        <title>101 Dothideomycetes genomes: a test case for predicting lifestyles and emergence of pathogens.</title>
        <authorList>
            <person name="Haridas S."/>
            <person name="Albert R."/>
            <person name="Binder M."/>
            <person name="Bloem J."/>
            <person name="Labutti K."/>
            <person name="Salamov A."/>
            <person name="Andreopoulos B."/>
            <person name="Baker S."/>
            <person name="Barry K."/>
            <person name="Bills G."/>
            <person name="Bluhm B."/>
            <person name="Cannon C."/>
            <person name="Castanera R."/>
            <person name="Culley D."/>
            <person name="Daum C."/>
            <person name="Ezra D."/>
            <person name="Gonzalez J."/>
            <person name="Henrissat B."/>
            <person name="Kuo A."/>
            <person name="Liang C."/>
            <person name="Lipzen A."/>
            <person name="Lutzoni F."/>
            <person name="Magnuson J."/>
            <person name="Mondo S."/>
            <person name="Nolan M."/>
            <person name="Ohm R."/>
            <person name="Pangilinan J."/>
            <person name="Park H.-J."/>
            <person name="Ramirez L."/>
            <person name="Alfaro M."/>
            <person name="Sun H."/>
            <person name="Tritt A."/>
            <person name="Yoshinaga Y."/>
            <person name="Zwiers L.-H."/>
            <person name="Turgeon B."/>
            <person name="Goodwin S."/>
            <person name="Spatafora J."/>
            <person name="Crous P."/>
            <person name="Grigoriev I."/>
        </authorList>
    </citation>
    <scope>NUCLEOTIDE SEQUENCE</scope>
    <source>
        <strain evidence="7">CBS 115976</strain>
    </source>
</reference>
<evidence type="ECO:0000256" key="1">
    <source>
        <dbReference type="ARBA" id="ARBA00004141"/>
    </source>
</evidence>
<keyword evidence="4 6" id="KW-0472">Membrane</keyword>
<feature type="compositionally biased region" description="Basic and acidic residues" evidence="5">
    <location>
        <begin position="298"/>
        <end position="307"/>
    </location>
</feature>
<dbReference type="InterPro" id="IPR059112">
    <property type="entry name" value="CysZ/EI24"/>
</dbReference>
<feature type="transmembrane region" description="Helical" evidence="6">
    <location>
        <begin position="181"/>
        <end position="204"/>
    </location>
</feature>
<evidence type="ECO:0000256" key="2">
    <source>
        <dbReference type="ARBA" id="ARBA00022692"/>
    </source>
</evidence>
<evidence type="ECO:0000256" key="6">
    <source>
        <dbReference type="SAM" id="Phobius"/>
    </source>
</evidence>
<feature type="transmembrane region" description="Helical" evidence="6">
    <location>
        <begin position="88"/>
        <end position="108"/>
    </location>
</feature>
<dbReference type="Pfam" id="PF07264">
    <property type="entry name" value="EI24"/>
    <property type="match status" value="1"/>
</dbReference>
<name>A0A6A6UT49_9PEZI</name>
<keyword evidence="2 6" id="KW-0812">Transmembrane</keyword>
<dbReference type="OrthoDB" id="10012223at2759"/>
<protein>
    <recommendedName>
        <fullName evidence="9">Outer spore wall protein RRT8</fullName>
    </recommendedName>
</protein>
<dbReference type="Proteomes" id="UP000799302">
    <property type="component" value="Unassembled WGS sequence"/>
</dbReference>
<keyword evidence="3 6" id="KW-1133">Transmembrane helix</keyword>
<evidence type="ECO:0000313" key="7">
    <source>
        <dbReference type="EMBL" id="KAF2674980.1"/>
    </source>
</evidence>
<comment type="subcellular location">
    <subcellularLocation>
        <location evidence="1">Membrane</location>
        <topology evidence="1">Multi-pass membrane protein</topology>
    </subcellularLocation>
</comment>